<dbReference type="RefSeq" id="WP_188710133.1">
    <property type="nucleotide sequence ID" value="NZ_BMGF01000014.1"/>
</dbReference>
<dbReference type="Proteomes" id="UP000522081">
    <property type="component" value="Unassembled WGS sequence"/>
</dbReference>
<sequence>MREGQADEMIALLGAIAEELRGLRDEFDKFTGYNTTTMSEAVDRITGPLGYTIGDLQDKLIAIEVNTEA</sequence>
<proteinExistence type="predicted"/>
<keyword evidence="2" id="KW-1185">Reference proteome</keyword>
<dbReference type="EMBL" id="JACBZF010000012">
    <property type="protein sequence ID" value="NYH97081.1"/>
    <property type="molecule type" value="Genomic_DNA"/>
</dbReference>
<evidence type="ECO:0000313" key="1">
    <source>
        <dbReference type="EMBL" id="NYH97081.1"/>
    </source>
</evidence>
<dbReference type="AlphaFoldDB" id="A0A7Y9Y1V2"/>
<protein>
    <submittedName>
        <fullName evidence="1">Uncharacterized protein</fullName>
    </submittedName>
</protein>
<name>A0A7Y9Y1V2_9SPHN</name>
<reference evidence="1 2" key="1">
    <citation type="submission" date="2020-07" db="EMBL/GenBank/DDBJ databases">
        <title>Genomic Encyclopedia of Type Strains, Phase IV (KMG-IV): sequencing the most valuable type-strain genomes for metagenomic binning, comparative biology and taxonomic classification.</title>
        <authorList>
            <person name="Goeker M."/>
        </authorList>
    </citation>
    <scope>NUCLEOTIDE SEQUENCE [LARGE SCALE GENOMIC DNA]</scope>
    <source>
        <strain evidence="1 2">DSM 29043</strain>
    </source>
</reference>
<gene>
    <name evidence="1" type="ORF">FHS75_003442</name>
</gene>
<accession>A0A7Y9Y1V2</accession>
<comment type="caution">
    <text evidence="1">The sequence shown here is derived from an EMBL/GenBank/DDBJ whole genome shotgun (WGS) entry which is preliminary data.</text>
</comment>
<organism evidence="1 2">
    <name type="scientific">Novosphingobium marinum</name>
    <dbReference type="NCBI Taxonomy" id="1514948"/>
    <lineage>
        <taxon>Bacteria</taxon>
        <taxon>Pseudomonadati</taxon>
        <taxon>Pseudomonadota</taxon>
        <taxon>Alphaproteobacteria</taxon>
        <taxon>Sphingomonadales</taxon>
        <taxon>Sphingomonadaceae</taxon>
        <taxon>Novosphingobium</taxon>
    </lineage>
</organism>
<evidence type="ECO:0000313" key="2">
    <source>
        <dbReference type="Proteomes" id="UP000522081"/>
    </source>
</evidence>